<dbReference type="EMBL" id="CAMXCT030000835">
    <property type="protein sequence ID" value="CAL4771107.1"/>
    <property type="molecule type" value="Genomic_DNA"/>
</dbReference>
<dbReference type="EMBL" id="CAMXCT010000835">
    <property type="protein sequence ID" value="CAI3983795.1"/>
    <property type="molecule type" value="Genomic_DNA"/>
</dbReference>
<feature type="transmembrane region" description="Helical" evidence="8">
    <location>
        <begin position="881"/>
        <end position="901"/>
    </location>
</feature>
<evidence type="ECO:0000259" key="9">
    <source>
        <dbReference type="Pfam" id="PF01467"/>
    </source>
</evidence>
<accession>A0A9P1FR68</accession>
<dbReference type="InterPro" id="IPR004821">
    <property type="entry name" value="Cyt_trans-like"/>
</dbReference>
<dbReference type="SUPFAM" id="SSF52374">
    <property type="entry name" value="Nucleotidylyl transferase"/>
    <property type="match status" value="1"/>
</dbReference>
<protein>
    <submittedName>
        <fullName evidence="12">Phosphopantetheine adenylyltransferase</fullName>
    </submittedName>
</protein>
<comment type="subcellular location">
    <subcellularLocation>
        <location evidence="1">Cell membrane</location>
        <topology evidence="1">Multi-pass membrane protein</topology>
    </subcellularLocation>
</comment>
<proteinExistence type="predicted"/>
<dbReference type="AlphaFoldDB" id="A0A9P1FR68"/>
<evidence type="ECO:0000256" key="6">
    <source>
        <dbReference type="ARBA" id="ARBA00023136"/>
    </source>
</evidence>
<dbReference type="GO" id="GO:0016779">
    <property type="term" value="F:nucleotidyltransferase activity"/>
    <property type="evidence" value="ECO:0007669"/>
    <property type="project" value="UniProtKB-KW"/>
</dbReference>
<keyword evidence="12" id="KW-0808">Transferase</keyword>
<reference evidence="11" key="2">
    <citation type="submission" date="2024-04" db="EMBL/GenBank/DDBJ databases">
        <authorList>
            <person name="Chen Y."/>
            <person name="Shah S."/>
            <person name="Dougan E. K."/>
            <person name="Thang M."/>
            <person name="Chan C."/>
        </authorList>
    </citation>
    <scope>NUCLEOTIDE SEQUENCE [LARGE SCALE GENOMIC DNA]</scope>
</reference>
<evidence type="ECO:0000313" key="10">
    <source>
        <dbReference type="EMBL" id="CAI3983795.1"/>
    </source>
</evidence>
<dbReference type="InterPro" id="IPR014729">
    <property type="entry name" value="Rossmann-like_a/b/a_fold"/>
</dbReference>
<evidence type="ECO:0000313" key="13">
    <source>
        <dbReference type="Proteomes" id="UP001152797"/>
    </source>
</evidence>
<dbReference type="Pfam" id="PF01467">
    <property type="entry name" value="CTP_transf_like"/>
    <property type="match status" value="1"/>
</dbReference>
<dbReference type="InterPro" id="IPR052017">
    <property type="entry name" value="TSUP"/>
</dbReference>
<feature type="compositionally biased region" description="Acidic residues" evidence="7">
    <location>
        <begin position="481"/>
        <end position="491"/>
    </location>
</feature>
<evidence type="ECO:0000256" key="5">
    <source>
        <dbReference type="ARBA" id="ARBA00022989"/>
    </source>
</evidence>
<evidence type="ECO:0000256" key="2">
    <source>
        <dbReference type="ARBA" id="ARBA00022448"/>
    </source>
</evidence>
<dbReference type="EMBL" id="CAMXCT020000835">
    <property type="protein sequence ID" value="CAL1137170.1"/>
    <property type="molecule type" value="Genomic_DNA"/>
</dbReference>
<name>A0A9P1FR68_9DINO</name>
<feature type="transmembrane region" description="Helical" evidence="8">
    <location>
        <begin position="952"/>
        <end position="969"/>
    </location>
</feature>
<evidence type="ECO:0000256" key="8">
    <source>
        <dbReference type="SAM" id="Phobius"/>
    </source>
</evidence>
<dbReference type="GO" id="GO:0005886">
    <property type="term" value="C:plasma membrane"/>
    <property type="evidence" value="ECO:0007669"/>
    <property type="project" value="UniProtKB-SubCell"/>
</dbReference>
<keyword evidence="12" id="KW-0548">Nucleotidyltransferase</keyword>
<reference evidence="10" key="1">
    <citation type="submission" date="2022-10" db="EMBL/GenBank/DDBJ databases">
        <authorList>
            <person name="Chen Y."/>
            <person name="Dougan E. K."/>
            <person name="Chan C."/>
            <person name="Rhodes N."/>
            <person name="Thang M."/>
        </authorList>
    </citation>
    <scope>NUCLEOTIDE SEQUENCE</scope>
</reference>
<comment type="caution">
    <text evidence="10">The sequence shown here is derived from an EMBL/GenBank/DDBJ whole genome shotgun (WGS) entry which is preliminary data.</text>
</comment>
<evidence type="ECO:0000313" key="11">
    <source>
        <dbReference type="EMBL" id="CAL1137170.1"/>
    </source>
</evidence>
<evidence type="ECO:0000256" key="4">
    <source>
        <dbReference type="ARBA" id="ARBA00022692"/>
    </source>
</evidence>
<dbReference type="Pfam" id="PF01925">
    <property type="entry name" value="TauE"/>
    <property type="match status" value="1"/>
</dbReference>
<keyword evidence="2" id="KW-0813">Transport</keyword>
<keyword evidence="6 8" id="KW-0472">Membrane</keyword>
<keyword evidence="5 8" id="KW-1133">Transmembrane helix</keyword>
<gene>
    <name evidence="10" type="ORF">C1SCF055_LOCUS11378</name>
</gene>
<evidence type="ECO:0000256" key="3">
    <source>
        <dbReference type="ARBA" id="ARBA00022475"/>
    </source>
</evidence>
<dbReference type="Proteomes" id="UP001152797">
    <property type="component" value="Unassembled WGS sequence"/>
</dbReference>
<feature type="transmembrane region" description="Helical" evidence="8">
    <location>
        <begin position="1003"/>
        <end position="1024"/>
    </location>
</feature>
<dbReference type="PANTHER" id="PTHR30269:SF38">
    <property type="entry name" value="SULFITE EXPORTER TAUE_SAFE"/>
    <property type="match status" value="1"/>
</dbReference>
<dbReference type="Gene3D" id="3.40.50.620">
    <property type="entry name" value="HUPs"/>
    <property type="match status" value="1"/>
</dbReference>
<dbReference type="OrthoDB" id="330671at2759"/>
<evidence type="ECO:0000256" key="7">
    <source>
        <dbReference type="SAM" id="MobiDB-lite"/>
    </source>
</evidence>
<organism evidence="10">
    <name type="scientific">Cladocopium goreaui</name>
    <dbReference type="NCBI Taxonomy" id="2562237"/>
    <lineage>
        <taxon>Eukaryota</taxon>
        <taxon>Sar</taxon>
        <taxon>Alveolata</taxon>
        <taxon>Dinophyceae</taxon>
        <taxon>Suessiales</taxon>
        <taxon>Symbiodiniaceae</taxon>
        <taxon>Cladocopium</taxon>
    </lineage>
</organism>
<feature type="domain" description="Cytidyltransferase-like" evidence="9">
    <location>
        <begin position="105"/>
        <end position="240"/>
    </location>
</feature>
<feature type="transmembrane region" description="Helical" evidence="8">
    <location>
        <begin position="981"/>
        <end position="997"/>
    </location>
</feature>
<feature type="transmembrane region" description="Helical" evidence="8">
    <location>
        <begin position="843"/>
        <end position="860"/>
    </location>
</feature>
<keyword evidence="4 8" id="KW-0812">Transmembrane</keyword>
<evidence type="ECO:0000256" key="1">
    <source>
        <dbReference type="ARBA" id="ARBA00004651"/>
    </source>
</evidence>
<sequence length="1073" mass="117049">MNTSSTLHERLSRLESQASFQELHLDASGALPALPLPARRLRVWLNNGTFTPSSLAQCLQQCYHDLLAKARQDDVYVEDLSVLPNFASEGQCQMEPSDLQEHVAVGGTFDRLHQGHKVLLSCAAAIATKGLVVGISGEPLLREKAAATYLQSWGERARAVAAFLALQRPDLTLRLEELQDAFGPSLWPQLGALVVSAETDAGGHAVNEKRRALQRRPVQLLVVPLVQSNQGEKLSSSALRLEDEVHLAFWRCWKRSEIDLRTGGARWSKLLPPLAKMAAERLSERPEECQRQLHRLIAPSTPEIALARCLEFLFVVAGSELLDVMAKDFAFDAATEHRSGGGSPSTGALSVVITPVRKMGQKLSVLKFLGTAIPIAMQGTWEVFHPCPDEVLQLGCMLALQKKLPRPGVEALISQDLSSPEEDLKLLQNLAGQNDPDAVAIWVCNGRRIDLQAGGQAISARHVHALELLEGQYDLPKSSSEEPEESEEEDSKDSPELRNNSSQLGSLKFQAELTEVEVTTKALSQWLADESASLPAGSLRVASVYGLVAAIRSEVLSHAKHDRFTQPAKIFERAPAAFRVKIPPAKPDAVNLVLNPTLQVEEYPLKRYYREVVRWPERLADGRLLSDVAEEANAQAEHDMDNLRPVDVLSKGTAARHGVHNGVVIARPRKYALRQLYVFPACPWSLSAEGWPIATAKGMQASDDTIVMGNLGYFQALLMAMPLDLDPKILPLPACSAMSATWTLVSFITAFLAELSGAALGFGPAILYEISWQLCCVFGLTSGTLEKAVFHIVLQEAACSTFQLLVLRHFWRPRLAAQLALPFLATVPLGTALLEHFGHSLLAKQILGGAFLLLAAFNLWRQHARHMHSLAHKQNMEECHWFVMIGLALTAASAGLLRGALGVAGPPFMVLLLFFSVDREVWRSVANFIRFTGMLVQGLMLGFDHQVDLSDWPTYLALIFGGLLGLLAGNQLAEKVDGTAFHRWLLLFLAAGGLLMLSSGNPVLSGCFAALVAVSALLVLVSVTRGASSESRLMCNANVEKVELQDKGEKMSQPLCKGLEVASQLSSKSISNV</sequence>
<feature type="region of interest" description="Disordered" evidence="7">
    <location>
        <begin position="473"/>
        <end position="504"/>
    </location>
</feature>
<evidence type="ECO:0000313" key="12">
    <source>
        <dbReference type="EMBL" id="CAL4771107.1"/>
    </source>
</evidence>
<keyword evidence="13" id="KW-1185">Reference proteome</keyword>
<dbReference type="PANTHER" id="PTHR30269">
    <property type="entry name" value="TRANSMEMBRANE PROTEIN YFCA"/>
    <property type="match status" value="1"/>
</dbReference>
<dbReference type="InterPro" id="IPR002781">
    <property type="entry name" value="TM_pro_TauE-like"/>
</dbReference>
<keyword evidence="3" id="KW-1003">Cell membrane</keyword>